<keyword evidence="2" id="KW-1185">Reference proteome</keyword>
<dbReference type="Pfam" id="PF20159">
    <property type="entry name" value="YidB"/>
    <property type="match status" value="1"/>
</dbReference>
<comment type="caution">
    <text evidence="1">The sequence shown here is derived from an EMBL/GenBank/DDBJ whole genome shotgun (WGS) entry which is preliminary data.</text>
</comment>
<evidence type="ECO:0000313" key="1">
    <source>
        <dbReference type="EMBL" id="MFC1851982.1"/>
    </source>
</evidence>
<dbReference type="InterPro" id="IPR027405">
    <property type="entry name" value="YidB-like"/>
</dbReference>
<accession>A0ABV6Z0L4</accession>
<protein>
    <submittedName>
        <fullName evidence="1">YidB family protein</fullName>
    </submittedName>
</protein>
<dbReference type="EMBL" id="JBHPBY010000250">
    <property type="protein sequence ID" value="MFC1851982.1"/>
    <property type="molecule type" value="Genomic_DNA"/>
</dbReference>
<proteinExistence type="predicted"/>
<organism evidence="1 2">
    <name type="scientific">candidate division CSSED10-310 bacterium</name>
    <dbReference type="NCBI Taxonomy" id="2855610"/>
    <lineage>
        <taxon>Bacteria</taxon>
        <taxon>Bacteria division CSSED10-310</taxon>
    </lineage>
</organism>
<dbReference type="SUPFAM" id="SSF140804">
    <property type="entry name" value="YidB-like"/>
    <property type="match status" value="1"/>
</dbReference>
<dbReference type="InterPro" id="IPR045372">
    <property type="entry name" value="YidB"/>
</dbReference>
<evidence type="ECO:0000313" key="2">
    <source>
        <dbReference type="Proteomes" id="UP001594351"/>
    </source>
</evidence>
<gene>
    <name evidence="1" type="ORF">ACFL27_17455</name>
</gene>
<dbReference type="Gene3D" id="1.10.10.690">
    <property type="entry name" value="YidB-like"/>
    <property type="match status" value="1"/>
</dbReference>
<name>A0ABV6Z0L4_UNCC1</name>
<dbReference type="Proteomes" id="UP001594351">
    <property type="component" value="Unassembled WGS sequence"/>
</dbReference>
<sequence>MGLLDDLAKNVGGSLFSDEKNKDNMLNVVMGMISDKKTGGLGGLVESFAKKGFGDLVTSWVGTGENKSISGSQIQEALGHDQVQQVAKETGASHEEVSSGLASLLPQIIDKLTPEGKVSEGGMMDQGIDMLKKSLFS</sequence>
<reference evidence="1 2" key="1">
    <citation type="submission" date="2024-09" db="EMBL/GenBank/DDBJ databases">
        <title>Laminarin stimulates single cell rates of sulfate reduction while oxygen inhibits transcriptomic activity in coastal marine sediment.</title>
        <authorList>
            <person name="Lindsay M."/>
            <person name="Orcutt B."/>
            <person name="Emerson D."/>
            <person name="Stepanauskas R."/>
            <person name="D'Angelo T."/>
        </authorList>
    </citation>
    <scope>NUCLEOTIDE SEQUENCE [LARGE SCALE GENOMIC DNA]</scope>
    <source>
        <strain evidence="1">SAG AM-311-K15</strain>
    </source>
</reference>